<dbReference type="EMBL" id="ABCB02000018">
    <property type="protein sequence ID" value="EDO61654.1"/>
    <property type="molecule type" value="Genomic_DNA"/>
</dbReference>
<proteinExistence type="predicted"/>
<organism evidence="1 2">
    <name type="scientific">[Clostridium] leptum DSM 753</name>
    <dbReference type="NCBI Taxonomy" id="428125"/>
    <lineage>
        <taxon>Bacteria</taxon>
        <taxon>Bacillati</taxon>
        <taxon>Bacillota</taxon>
        <taxon>Clostridia</taxon>
        <taxon>Eubacteriales</taxon>
        <taxon>Oscillospiraceae</taxon>
        <taxon>Oscillospiraceae incertae sedis</taxon>
    </lineage>
</organism>
<sequence length="47" mass="5324">MIFNLLLTSVVVIAGFYFSIKCFAKMGELTQSSMMEPVPIEIEKDDH</sequence>
<dbReference type="HOGENOM" id="CLU_3166473_0_0_9"/>
<reference evidence="1 2" key="1">
    <citation type="submission" date="2007-08" db="EMBL/GenBank/DDBJ databases">
        <title>Draft genome sequence of Clostridium leptum (DSM 753).</title>
        <authorList>
            <person name="Sudarsanam P."/>
            <person name="Ley R."/>
            <person name="Guruge J."/>
            <person name="Turnbaugh P.J."/>
            <person name="Mahowald M."/>
            <person name="Liep D."/>
            <person name="Gordon J."/>
        </authorList>
    </citation>
    <scope>NUCLEOTIDE SEQUENCE [LARGE SCALE GENOMIC DNA]</scope>
    <source>
        <strain evidence="1 2">DSM 753</strain>
    </source>
</reference>
<comment type="caution">
    <text evidence="1">The sequence shown here is derived from an EMBL/GenBank/DDBJ whole genome shotgun (WGS) entry which is preliminary data.</text>
</comment>
<reference evidence="1 2" key="2">
    <citation type="submission" date="2007-08" db="EMBL/GenBank/DDBJ databases">
        <authorList>
            <person name="Fulton L."/>
            <person name="Clifton S."/>
            <person name="Fulton B."/>
            <person name="Xu J."/>
            <person name="Minx P."/>
            <person name="Pepin K.H."/>
            <person name="Johnson M."/>
            <person name="Thiruvilangam P."/>
            <person name="Bhonagiri V."/>
            <person name="Nash W.E."/>
            <person name="Wang C."/>
            <person name="Mardis E.R."/>
            <person name="Wilson R.K."/>
        </authorList>
    </citation>
    <scope>NUCLEOTIDE SEQUENCE [LARGE SCALE GENOMIC DNA]</scope>
    <source>
        <strain evidence="1 2">DSM 753</strain>
    </source>
</reference>
<name>A7VU07_9FIRM</name>
<dbReference type="AlphaFoldDB" id="A7VU07"/>
<evidence type="ECO:0000313" key="2">
    <source>
        <dbReference type="Proteomes" id="UP000003490"/>
    </source>
</evidence>
<protein>
    <submittedName>
        <fullName evidence="1">Uncharacterized protein</fullName>
    </submittedName>
</protein>
<evidence type="ECO:0000313" key="1">
    <source>
        <dbReference type="EMBL" id="EDO61654.1"/>
    </source>
</evidence>
<dbReference type="Proteomes" id="UP000003490">
    <property type="component" value="Unassembled WGS sequence"/>
</dbReference>
<gene>
    <name evidence="1" type="ORF">CLOLEP_02054</name>
</gene>
<accession>A7VU07</accession>